<organism evidence="2">
    <name type="scientific">Variovorax paradoxus</name>
    <dbReference type="NCBI Taxonomy" id="34073"/>
    <lineage>
        <taxon>Bacteria</taxon>
        <taxon>Pseudomonadati</taxon>
        <taxon>Pseudomonadota</taxon>
        <taxon>Betaproteobacteria</taxon>
        <taxon>Burkholderiales</taxon>
        <taxon>Comamonadaceae</taxon>
        <taxon>Variovorax</taxon>
    </lineage>
</organism>
<proteinExistence type="predicted"/>
<sequence>MSTSTPPTRNPFGVQDAPDPDGDDIDTFAAGVRLDGSASDDNANGWGIARDEAQASLEGEWSSRWNGGADPTIPGDTASAWKEGQATVQRANGRIYVLFDWDGGARRALLDVRQTGPGRLAGRYINLGNPAITQPWVGLIVDHRRIDGRWPGGRLDFRR</sequence>
<accession>A0A679IPK3</accession>
<evidence type="ECO:0000313" key="2">
    <source>
        <dbReference type="EMBL" id="CAA2101903.1"/>
    </source>
</evidence>
<dbReference type="RefSeq" id="WP_339089177.1">
    <property type="nucleotide sequence ID" value="NZ_LR743507.1"/>
</dbReference>
<feature type="region of interest" description="Disordered" evidence="1">
    <location>
        <begin position="1"/>
        <end position="28"/>
    </location>
</feature>
<protein>
    <submittedName>
        <fullName evidence="2">Uncharacterized protein</fullName>
    </submittedName>
</protein>
<dbReference type="EMBL" id="LR743507">
    <property type="protein sequence ID" value="CAA2101903.1"/>
    <property type="molecule type" value="Genomic_DNA"/>
</dbReference>
<dbReference type="AlphaFoldDB" id="A0A679IPK3"/>
<gene>
    <name evidence="2" type="ORF">VVAX_01486</name>
</gene>
<reference evidence="2" key="1">
    <citation type="submission" date="2019-12" db="EMBL/GenBank/DDBJ databases">
        <authorList>
            <person name="Cremers G."/>
        </authorList>
    </citation>
    <scope>NUCLEOTIDE SEQUENCE</scope>
    <source>
        <strain evidence="2">Vvax</strain>
    </source>
</reference>
<evidence type="ECO:0000256" key="1">
    <source>
        <dbReference type="SAM" id="MobiDB-lite"/>
    </source>
</evidence>
<name>A0A679IPK3_VARPD</name>